<dbReference type="AlphaFoldDB" id="A0A091FSP8"/>
<feature type="non-terminal residue" evidence="1">
    <location>
        <position position="1"/>
    </location>
</feature>
<dbReference type="GO" id="GO:0061343">
    <property type="term" value="P:cell adhesion involved in heart morphogenesis"/>
    <property type="evidence" value="ECO:0007669"/>
    <property type="project" value="TreeGrafter"/>
</dbReference>
<evidence type="ECO:0000313" key="2">
    <source>
        <dbReference type="Proteomes" id="UP000053760"/>
    </source>
</evidence>
<dbReference type="PANTHER" id="PTHR33395:SF22">
    <property type="entry name" value="REVERSE TRANSCRIPTASE DOMAIN-CONTAINING PROTEIN"/>
    <property type="match status" value="1"/>
</dbReference>
<dbReference type="PANTHER" id="PTHR33395">
    <property type="entry name" value="TRANSCRIPTASE, PUTATIVE-RELATED-RELATED"/>
    <property type="match status" value="1"/>
</dbReference>
<dbReference type="GO" id="GO:0007508">
    <property type="term" value="P:larval heart development"/>
    <property type="evidence" value="ECO:0007669"/>
    <property type="project" value="TreeGrafter"/>
</dbReference>
<keyword evidence="1" id="KW-0548">Nucleotidyltransferase</keyword>
<sequence>EVVRDLLAQLDTHKSMGPDGIHPRVLKALVDVLSKPLSIIFLRSWLTGEVPLDWRLANVVPIYKKGCREDPGNYRPVSLTSVPGKVMDQVILSAIMKHMQENRVI</sequence>
<gene>
    <name evidence="1" type="ORF">N303_07538</name>
</gene>
<accession>A0A091FSP8</accession>
<dbReference type="EMBL" id="KL447380">
    <property type="protein sequence ID" value="KFO72633.1"/>
    <property type="molecule type" value="Genomic_DNA"/>
</dbReference>
<keyword evidence="1" id="KW-0695">RNA-directed DNA polymerase</keyword>
<reference evidence="1 2" key="1">
    <citation type="submission" date="2014-04" db="EMBL/GenBank/DDBJ databases">
        <title>Genome evolution of avian class.</title>
        <authorList>
            <person name="Zhang G."/>
            <person name="Li C."/>
        </authorList>
    </citation>
    <scope>NUCLEOTIDE SEQUENCE [LARGE SCALE GENOMIC DNA]</scope>
    <source>
        <strain evidence="1">BGI_N303</strain>
    </source>
</reference>
<organism evidence="1 2">
    <name type="scientific">Cuculus canorus</name>
    <name type="common">Common cuckoo</name>
    <dbReference type="NCBI Taxonomy" id="55661"/>
    <lineage>
        <taxon>Eukaryota</taxon>
        <taxon>Metazoa</taxon>
        <taxon>Chordata</taxon>
        <taxon>Craniata</taxon>
        <taxon>Vertebrata</taxon>
        <taxon>Euteleostomi</taxon>
        <taxon>Archelosauria</taxon>
        <taxon>Archosauria</taxon>
        <taxon>Dinosauria</taxon>
        <taxon>Saurischia</taxon>
        <taxon>Theropoda</taxon>
        <taxon>Coelurosauria</taxon>
        <taxon>Aves</taxon>
        <taxon>Neognathae</taxon>
        <taxon>Neoaves</taxon>
        <taxon>Otidimorphae</taxon>
        <taxon>Cuculiformes</taxon>
        <taxon>Cuculidae</taxon>
        <taxon>Cuculus</taxon>
    </lineage>
</organism>
<protein>
    <submittedName>
        <fullName evidence="1">RNA-directed DNA polymerase from mobile element jockey</fullName>
    </submittedName>
</protein>
<evidence type="ECO:0000313" key="1">
    <source>
        <dbReference type="EMBL" id="KFO72633.1"/>
    </source>
</evidence>
<name>A0A091FSP8_CUCCA</name>
<dbReference type="GO" id="GO:0031012">
    <property type="term" value="C:extracellular matrix"/>
    <property type="evidence" value="ECO:0007669"/>
    <property type="project" value="TreeGrafter"/>
</dbReference>
<keyword evidence="1" id="KW-0808">Transferase</keyword>
<proteinExistence type="predicted"/>
<feature type="non-terminal residue" evidence="1">
    <location>
        <position position="105"/>
    </location>
</feature>
<dbReference type="Proteomes" id="UP000053760">
    <property type="component" value="Unassembled WGS sequence"/>
</dbReference>
<keyword evidence="2" id="KW-1185">Reference proteome</keyword>
<dbReference type="GO" id="GO:0003964">
    <property type="term" value="F:RNA-directed DNA polymerase activity"/>
    <property type="evidence" value="ECO:0007669"/>
    <property type="project" value="UniProtKB-KW"/>
</dbReference>